<evidence type="ECO:0000256" key="1">
    <source>
        <dbReference type="SAM" id="SignalP"/>
    </source>
</evidence>
<evidence type="ECO:0000313" key="2">
    <source>
        <dbReference type="EMBL" id="VAH29100.1"/>
    </source>
</evidence>
<dbReference type="AlphaFoldDB" id="A0A9R1NQ63"/>
<evidence type="ECO:0000313" key="3">
    <source>
        <dbReference type="Proteomes" id="UP000324705"/>
    </source>
</evidence>
<keyword evidence="3" id="KW-1185">Reference proteome</keyword>
<dbReference type="Pfam" id="PF07893">
    <property type="entry name" value="DUF1668"/>
    <property type="match status" value="1"/>
</dbReference>
<reference evidence="2 3" key="1">
    <citation type="submission" date="2017-09" db="EMBL/GenBank/DDBJ databases">
        <authorList>
            <consortium name="International Durum Wheat Genome Sequencing Consortium (IDWGSC)"/>
            <person name="Milanesi L."/>
        </authorList>
    </citation>
    <scope>NUCLEOTIDE SEQUENCE [LARGE SCALE GENOMIC DNA]</scope>
    <source>
        <strain evidence="3">cv. Svevo</strain>
    </source>
</reference>
<name>A0A9R1NQ63_TRITD</name>
<dbReference type="EMBL" id="LT934113">
    <property type="protein sequence ID" value="VAH29100.1"/>
    <property type="molecule type" value="Genomic_DNA"/>
</dbReference>
<feature type="chain" id="PRO_5040504559" evidence="1">
    <location>
        <begin position="26"/>
        <end position="145"/>
    </location>
</feature>
<feature type="signal peptide" evidence="1">
    <location>
        <begin position="1"/>
        <end position="25"/>
    </location>
</feature>
<protein>
    <submittedName>
        <fullName evidence="2">Uncharacterized protein</fullName>
    </submittedName>
</protein>
<organism evidence="2 3">
    <name type="scientific">Triticum turgidum subsp. durum</name>
    <name type="common">Durum wheat</name>
    <name type="synonym">Triticum durum</name>
    <dbReference type="NCBI Taxonomy" id="4567"/>
    <lineage>
        <taxon>Eukaryota</taxon>
        <taxon>Viridiplantae</taxon>
        <taxon>Streptophyta</taxon>
        <taxon>Embryophyta</taxon>
        <taxon>Tracheophyta</taxon>
        <taxon>Spermatophyta</taxon>
        <taxon>Magnoliopsida</taxon>
        <taxon>Liliopsida</taxon>
        <taxon>Poales</taxon>
        <taxon>Poaceae</taxon>
        <taxon>BOP clade</taxon>
        <taxon>Pooideae</taxon>
        <taxon>Triticodae</taxon>
        <taxon>Triticeae</taxon>
        <taxon>Triticinae</taxon>
        <taxon>Triticum</taxon>
    </lineage>
</organism>
<sequence>MVSGYCRLMAVVTFDLMLGTWVGLALYKEKPGHICSCSLASVTSKVRPAVKYTEECLFTVDPAETSIGATLLHMGRSSDYCLVECIEVGNKDKAPCMFLRLTMFSLKCSKSGDLTLGESRRVRYFKLPKKEISESLFLRPQAFWL</sequence>
<proteinExistence type="predicted"/>
<accession>A0A9R1NQ63</accession>
<gene>
    <name evidence="2" type="ORF">TRITD_2Av1G078670</name>
</gene>
<dbReference type="OMA" id="CLVECIE"/>
<keyword evidence="1" id="KW-0732">Signal</keyword>
<dbReference type="Proteomes" id="UP000324705">
    <property type="component" value="Chromosome 2A"/>
</dbReference>
<dbReference type="Gramene" id="TRITD2Av1G078670.1">
    <property type="protein sequence ID" value="TRITD2Av1G078670.1"/>
    <property type="gene ID" value="TRITD2Av1G078670"/>
</dbReference>
<dbReference type="InterPro" id="IPR012871">
    <property type="entry name" value="DUF1668_ORYSA"/>
</dbReference>